<dbReference type="Proteomes" id="UP000005384">
    <property type="component" value="Unassembled WGS sequence"/>
</dbReference>
<evidence type="ECO:0000313" key="2">
    <source>
        <dbReference type="EMBL" id="EHI59428.1"/>
    </source>
</evidence>
<evidence type="ECO:0000313" key="3">
    <source>
        <dbReference type="Proteomes" id="UP000005384"/>
    </source>
</evidence>
<keyword evidence="1" id="KW-0812">Transmembrane</keyword>
<proteinExistence type="predicted"/>
<keyword evidence="3" id="KW-1185">Reference proteome</keyword>
<sequence length="41" mass="4656">MMFDELLDLCVRFISAGFLLGAIPMLFGLGIHVVIHIYKNF</sequence>
<name>G5IGE9_9FIRM</name>
<feature type="transmembrane region" description="Helical" evidence="1">
    <location>
        <begin position="12"/>
        <end position="38"/>
    </location>
</feature>
<evidence type="ECO:0000256" key="1">
    <source>
        <dbReference type="SAM" id="Phobius"/>
    </source>
</evidence>
<accession>G5IGE9</accession>
<comment type="caution">
    <text evidence="2">The sequence shown here is derived from an EMBL/GenBank/DDBJ whole genome shotgun (WGS) entry which is preliminary data.</text>
</comment>
<reference evidence="2 3" key="1">
    <citation type="submission" date="2011-08" db="EMBL/GenBank/DDBJ databases">
        <title>The Genome Sequence of Clostridium hathewayi WAL-18680.</title>
        <authorList>
            <consortium name="The Broad Institute Genome Sequencing Platform"/>
            <person name="Earl A."/>
            <person name="Ward D."/>
            <person name="Feldgarden M."/>
            <person name="Gevers D."/>
            <person name="Finegold S.M."/>
            <person name="Summanen P.H."/>
            <person name="Molitoris D.R."/>
            <person name="Song M."/>
            <person name="Daigneault M."/>
            <person name="Allen-Vercoe E."/>
            <person name="Young S.K."/>
            <person name="Zeng Q."/>
            <person name="Gargeya S."/>
            <person name="Fitzgerald M."/>
            <person name="Haas B."/>
            <person name="Abouelleil A."/>
            <person name="Alvarado L."/>
            <person name="Arachchi H.M."/>
            <person name="Berlin A."/>
            <person name="Brown A."/>
            <person name="Chapman S.B."/>
            <person name="Chen Z."/>
            <person name="Dunbar C."/>
            <person name="Freedman E."/>
            <person name="Gearin G."/>
            <person name="Gellesch M."/>
            <person name="Goldberg J."/>
            <person name="Griggs A."/>
            <person name="Gujja S."/>
            <person name="Heiman D."/>
            <person name="Howarth C."/>
            <person name="Larson L."/>
            <person name="Lui A."/>
            <person name="MacDonald P.J.P."/>
            <person name="Montmayeur A."/>
            <person name="Murphy C."/>
            <person name="Neiman D."/>
            <person name="Pearson M."/>
            <person name="Priest M."/>
            <person name="Roberts A."/>
            <person name="Saif S."/>
            <person name="Shea T."/>
            <person name="Shenoy N."/>
            <person name="Sisk P."/>
            <person name="Stolte C."/>
            <person name="Sykes S."/>
            <person name="Wortman J."/>
            <person name="Nusbaum C."/>
            <person name="Birren B."/>
        </authorList>
    </citation>
    <scope>NUCLEOTIDE SEQUENCE [LARGE SCALE GENOMIC DNA]</scope>
    <source>
        <strain evidence="2 3">WAL-18680</strain>
    </source>
</reference>
<keyword evidence="1" id="KW-0472">Membrane</keyword>
<dbReference type="HOGENOM" id="CLU_3271253_0_0_9"/>
<organism evidence="2 3">
    <name type="scientific">Hungatella hathewayi WAL-18680</name>
    <dbReference type="NCBI Taxonomy" id="742737"/>
    <lineage>
        <taxon>Bacteria</taxon>
        <taxon>Bacillati</taxon>
        <taxon>Bacillota</taxon>
        <taxon>Clostridia</taxon>
        <taxon>Lachnospirales</taxon>
        <taxon>Lachnospiraceae</taxon>
        <taxon>Hungatella</taxon>
    </lineage>
</organism>
<gene>
    <name evidence="2" type="ORF">HMPREF9473_02577</name>
</gene>
<dbReference type="AlphaFoldDB" id="G5IGE9"/>
<dbReference type="EMBL" id="ADLN01000058">
    <property type="protein sequence ID" value="EHI59428.1"/>
    <property type="molecule type" value="Genomic_DNA"/>
</dbReference>
<keyword evidence="1" id="KW-1133">Transmembrane helix</keyword>
<protein>
    <submittedName>
        <fullName evidence="2">Uncharacterized protein</fullName>
    </submittedName>
</protein>